<keyword evidence="2" id="KW-0813">Transport</keyword>
<evidence type="ECO:0000256" key="2">
    <source>
        <dbReference type="ARBA" id="ARBA00022448"/>
    </source>
</evidence>
<evidence type="ECO:0000256" key="3">
    <source>
        <dbReference type="ARBA" id="ARBA00022741"/>
    </source>
</evidence>
<gene>
    <name evidence="7" type="ORF">SAMN05444336_10876</name>
</gene>
<proteinExistence type="inferred from homology"/>
<keyword evidence="4 7" id="KW-0067">ATP-binding</keyword>
<dbReference type="PANTHER" id="PTHR43820">
    <property type="entry name" value="HIGH-AFFINITY BRANCHED-CHAIN AMINO ACID TRANSPORT ATP-BINDING PROTEIN LIVF"/>
    <property type="match status" value="1"/>
</dbReference>
<dbReference type="SMART" id="SM00382">
    <property type="entry name" value="AAA"/>
    <property type="match status" value="1"/>
</dbReference>
<dbReference type="SUPFAM" id="SSF52540">
    <property type="entry name" value="P-loop containing nucleoside triphosphate hydrolases"/>
    <property type="match status" value="1"/>
</dbReference>
<dbReference type="GO" id="GO:0015658">
    <property type="term" value="F:branched-chain amino acid transmembrane transporter activity"/>
    <property type="evidence" value="ECO:0007669"/>
    <property type="project" value="TreeGrafter"/>
</dbReference>
<name>A0A1H3DMS5_9RHOB</name>
<dbReference type="AlphaFoldDB" id="A0A1H3DMS5"/>
<dbReference type="Proteomes" id="UP000199118">
    <property type="component" value="Unassembled WGS sequence"/>
</dbReference>
<sequence length="251" mass="26890">MTLTEPHAPAPADATTRALLEVEALDVYYGASQVLFGLGLTVGEGETVALLGRNGAGKSTTFKAIAGLAPPRRGAVRLAGRELVGVATHHIARAGIGYVPEDRQVFPEHSVEDNLTIGAKAGPKGARDWTLERIYDVFPILAGMRTRMAGRLSGGEQQMLTIARTLMGNPDLVLLDEPSEGLAPIIVVEIAKLIATLREMGVTILMAEQNMHFCLDVATHAAVIDKGVVVYRDTIDGLRANREITDRYLSI</sequence>
<dbReference type="GO" id="GO:0005524">
    <property type="term" value="F:ATP binding"/>
    <property type="evidence" value="ECO:0007669"/>
    <property type="project" value="UniProtKB-KW"/>
</dbReference>
<dbReference type="STRING" id="356660.SAMN05444336_10876"/>
<evidence type="ECO:0000259" key="6">
    <source>
        <dbReference type="PROSITE" id="PS50893"/>
    </source>
</evidence>
<comment type="similarity">
    <text evidence="1">Belongs to the ABC transporter superfamily.</text>
</comment>
<keyword evidence="8" id="KW-1185">Reference proteome</keyword>
<dbReference type="InterPro" id="IPR017871">
    <property type="entry name" value="ABC_transporter-like_CS"/>
</dbReference>
<dbReference type="Gene3D" id="3.40.50.300">
    <property type="entry name" value="P-loop containing nucleotide triphosphate hydrolases"/>
    <property type="match status" value="1"/>
</dbReference>
<dbReference type="GO" id="GO:0016887">
    <property type="term" value="F:ATP hydrolysis activity"/>
    <property type="evidence" value="ECO:0007669"/>
    <property type="project" value="InterPro"/>
</dbReference>
<evidence type="ECO:0000313" key="8">
    <source>
        <dbReference type="Proteomes" id="UP000199118"/>
    </source>
</evidence>
<dbReference type="GO" id="GO:0015807">
    <property type="term" value="P:L-amino acid transport"/>
    <property type="evidence" value="ECO:0007669"/>
    <property type="project" value="TreeGrafter"/>
</dbReference>
<accession>A0A1H3DMS5</accession>
<organism evidence="7 8">
    <name type="scientific">Albimonas donghaensis</name>
    <dbReference type="NCBI Taxonomy" id="356660"/>
    <lineage>
        <taxon>Bacteria</taxon>
        <taxon>Pseudomonadati</taxon>
        <taxon>Pseudomonadota</taxon>
        <taxon>Alphaproteobacteria</taxon>
        <taxon>Rhodobacterales</taxon>
        <taxon>Paracoccaceae</taxon>
        <taxon>Albimonas</taxon>
    </lineage>
</organism>
<evidence type="ECO:0000313" key="7">
    <source>
        <dbReference type="EMBL" id="SDX67691.1"/>
    </source>
</evidence>
<dbReference type="PROSITE" id="PS00211">
    <property type="entry name" value="ABC_TRANSPORTER_1"/>
    <property type="match status" value="1"/>
</dbReference>
<evidence type="ECO:0000256" key="4">
    <source>
        <dbReference type="ARBA" id="ARBA00022840"/>
    </source>
</evidence>
<reference evidence="7 8" key="1">
    <citation type="submission" date="2016-10" db="EMBL/GenBank/DDBJ databases">
        <authorList>
            <person name="de Groot N.N."/>
        </authorList>
    </citation>
    <scope>NUCLEOTIDE SEQUENCE [LARGE SCALE GENOMIC DNA]</scope>
    <source>
        <strain evidence="7 8">DSM 17890</strain>
    </source>
</reference>
<dbReference type="CDD" id="cd03224">
    <property type="entry name" value="ABC_TM1139_LivF_branched"/>
    <property type="match status" value="1"/>
</dbReference>
<protein>
    <submittedName>
        <fullName evidence="7">Amino acid/amide ABC transporter ATP-binding protein 2, HAAT family</fullName>
    </submittedName>
</protein>
<dbReference type="InterPro" id="IPR003593">
    <property type="entry name" value="AAA+_ATPase"/>
</dbReference>
<dbReference type="PROSITE" id="PS50893">
    <property type="entry name" value="ABC_TRANSPORTER_2"/>
    <property type="match status" value="1"/>
</dbReference>
<dbReference type="InterPro" id="IPR052156">
    <property type="entry name" value="BCAA_Transport_ATP-bd_LivF"/>
</dbReference>
<keyword evidence="5" id="KW-0029">Amino-acid transport</keyword>
<dbReference type="InterPro" id="IPR027417">
    <property type="entry name" value="P-loop_NTPase"/>
</dbReference>
<dbReference type="Pfam" id="PF00005">
    <property type="entry name" value="ABC_tran"/>
    <property type="match status" value="1"/>
</dbReference>
<dbReference type="InterPro" id="IPR003439">
    <property type="entry name" value="ABC_transporter-like_ATP-bd"/>
</dbReference>
<dbReference type="RefSeq" id="WP_092684167.1">
    <property type="nucleotide sequence ID" value="NZ_FNMZ01000008.1"/>
</dbReference>
<evidence type="ECO:0000256" key="1">
    <source>
        <dbReference type="ARBA" id="ARBA00005417"/>
    </source>
</evidence>
<evidence type="ECO:0000256" key="5">
    <source>
        <dbReference type="ARBA" id="ARBA00022970"/>
    </source>
</evidence>
<dbReference type="OrthoDB" id="9806149at2"/>
<feature type="domain" description="ABC transporter" evidence="6">
    <location>
        <begin position="20"/>
        <end position="251"/>
    </location>
</feature>
<dbReference type="EMBL" id="FNMZ01000008">
    <property type="protein sequence ID" value="SDX67691.1"/>
    <property type="molecule type" value="Genomic_DNA"/>
</dbReference>
<dbReference type="PANTHER" id="PTHR43820:SF2">
    <property type="entry name" value="ABC TRANSPORTER ATP-BINDING PROTEIN"/>
    <property type="match status" value="1"/>
</dbReference>
<keyword evidence="3" id="KW-0547">Nucleotide-binding</keyword>